<proteinExistence type="predicted"/>
<evidence type="ECO:0000313" key="4">
    <source>
        <dbReference type="Proteomes" id="UP001224775"/>
    </source>
</evidence>
<name>A0AAD8YCD3_9STRA</name>
<dbReference type="AlphaFoldDB" id="A0AAD8YCD3"/>
<evidence type="ECO:0000256" key="2">
    <source>
        <dbReference type="SAM" id="SignalP"/>
    </source>
</evidence>
<dbReference type="Proteomes" id="UP001224775">
    <property type="component" value="Unassembled WGS sequence"/>
</dbReference>
<evidence type="ECO:0000313" key="3">
    <source>
        <dbReference type="EMBL" id="KAK1743223.1"/>
    </source>
</evidence>
<gene>
    <name evidence="3" type="ORF">QTG54_005844</name>
</gene>
<reference evidence="3" key="1">
    <citation type="submission" date="2023-06" db="EMBL/GenBank/DDBJ databases">
        <title>Survivors Of The Sea: Transcriptome response of Skeletonema marinoi to long-term dormancy.</title>
        <authorList>
            <person name="Pinder M.I.M."/>
            <person name="Kourtchenko O."/>
            <person name="Robertson E.K."/>
            <person name="Larsson T."/>
            <person name="Maumus F."/>
            <person name="Osuna-Cruz C.M."/>
            <person name="Vancaester E."/>
            <person name="Stenow R."/>
            <person name="Vandepoele K."/>
            <person name="Ploug H."/>
            <person name="Bruchert V."/>
            <person name="Godhe A."/>
            <person name="Topel M."/>
        </authorList>
    </citation>
    <scope>NUCLEOTIDE SEQUENCE</scope>
    <source>
        <strain evidence="3">R05AC</strain>
    </source>
</reference>
<dbReference type="EMBL" id="JATAAI010000009">
    <property type="protein sequence ID" value="KAK1743223.1"/>
    <property type="molecule type" value="Genomic_DNA"/>
</dbReference>
<feature type="coiled-coil region" evidence="1">
    <location>
        <begin position="197"/>
        <end position="234"/>
    </location>
</feature>
<accession>A0AAD8YCD3</accession>
<feature type="signal peptide" evidence="2">
    <location>
        <begin position="1"/>
        <end position="22"/>
    </location>
</feature>
<organism evidence="3 4">
    <name type="scientific">Skeletonema marinoi</name>
    <dbReference type="NCBI Taxonomy" id="267567"/>
    <lineage>
        <taxon>Eukaryota</taxon>
        <taxon>Sar</taxon>
        <taxon>Stramenopiles</taxon>
        <taxon>Ochrophyta</taxon>
        <taxon>Bacillariophyta</taxon>
        <taxon>Coscinodiscophyceae</taxon>
        <taxon>Thalassiosirophycidae</taxon>
        <taxon>Thalassiosirales</taxon>
        <taxon>Skeletonemataceae</taxon>
        <taxon>Skeletonema</taxon>
        <taxon>Skeletonema marinoi-dohrnii complex</taxon>
    </lineage>
</organism>
<evidence type="ECO:0000256" key="1">
    <source>
        <dbReference type="SAM" id="Coils"/>
    </source>
</evidence>
<keyword evidence="2" id="KW-0732">Signal</keyword>
<protein>
    <submittedName>
        <fullName evidence="3">Uncharacterized protein</fullName>
    </submittedName>
</protein>
<comment type="caution">
    <text evidence="3">The sequence shown here is derived from an EMBL/GenBank/DDBJ whole genome shotgun (WGS) entry which is preliminary data.</text>
</comment>
<sequence length="271" mass="29303">MVTFQASIICCALLSALHASTALTISPIQRRISHQKSSQHYGGIKSTTALRNDLKDEIERKAQLKAYEKRAQGGGTGEVAAGAILGGLLGGPFGALFGMQIGSQIGAAQTVNKARMEEMERKGVTPAMLEQATEIGQILEGAIEGLRATQESVDTSQRLAKALDKQSDSVYERAKAAMQSGDEDVARKLLLERETIKEKLLKTLKGLSEEKKRLTAMESNVEALETRALEIESLLRRSVGAASVKDASDMNMGLSLEQEDPLLRKFKDLGM</sequence>
<feature type="chain" id="PRO_5042009788" evidence="2">
    <location>
        <begin position="23"/>
        <end position="271"/>
    </location>
</feature>
<keyword evidence="1" id="KW-0175">Coiled coil</keyword>
<keyword evidence="4" id="KW-1185">Reference proteome</keyword>